<dbReference type="EMBL" id="CAJVCH010177044">
    <property type="protein sequence ID" value="CAG7729355.1"/>
    <property type="molecule type" value="Genomic_DNA"/>
</dbReference>
<reference evidence="2" key="1">
    <citation type="submission" date="2021-06" db="EMBL/GenBank/DDBJ databases">
        <authorList>
            <person name="Hodson N. C."/>
            <person name="Mongue J. A."/>
            <person name="Jaron S. K."/>
        </authorList>
    </citation>
    <scope>NUCLEOTIDE SEQUENCE</scope>
</reference>
<name>A0A8J2KNZ5_9HEXA</name>
<organism evidence="2 3">
    <name type="scientific">Allacma fusca</name>
    <dbReference type="NCBI Taxonomy" id="39272"/>
    <lineage>
        <taxon>Eukaryota</taxon>
        <taxon>Metazoa</taxon>
        <taxon>Ecdysozoa</taxon>
        <taxon>Arthropoda</taxon>
        <taxon>Hexapoda</taxon>
        <taxon>Collembola</taxon>
        <taxon>Symphypleona</taxon>
        <taxon>Sminthuridae</taxon>
        <taxon>Allacma</taxon>
    </lineage>
</organism>
<feature type="region of interest" description="Disordered" evidence="1">
    <location>
        <begin position="103"/>
        <end position="137"/>
    </location>
</feature>
<protein>
    <submittedName>
        <fullName evidence="2">Uncharacterized protein</fullName>
    </submittedName>
</protein>
<keyword evidence="3" id="KW-1185">Reference proteome</keyword>
<dbReference type="Proteomes" id="UP000708208">
    <property type="component" value="Unassembled WGS sequence"/>
</dbReference>
<accession>A0A8J2KNZ5</accession>
<gene>
    <name evidence="2" type="ORF">AFUS01_LOCUS18075</name>
</gene>
<evidence type="ECO:0000313" key="2">
    <source>
        <dbReference type="EMBL" id="CAG7729355.1"/>
    </source>
</evidence>
<evidence type="ECO:0000313" key="3">
    <source>
        <dbReference type="Proteomes" id="UP000708208"/>
    </source>
</evidence>
<dbReference type="AlphaFoldDB" id="A0A8J2KNZ5"/>
<evidence type="ECO:0000256" key="1">
    <source>
        <dbReference type="SAM" id="MobiDB-lite"/>
    </source>
</evidence>
<sequence length="137" mass="15435">MALSKLKPFNHYQLQLPFVGGEERVISWCQTHHVIAKSRTCRVCGCEAPLQFRKLGDGNVCWRCHRSVPMKHDWVESAAKHTWFEDSKFGIVEILELSATRTLPGKLPSTTPPRPWKQSPTGSTIAGKPASPSWTRP</sequence>
<proteinExistence type="predicted"/>
<comment type="caution">
    <text evidence="2">The sequence shown here is derived from an EMBL/GenBank/DDBJ whole genome shotgun (WGS) entry which is preliminary data.</text>
</comment>